<name>A0AAW2DFZ1_9ROSI</name>
<organism evidence="1 2">
    <name type="scientific">Lithocarpus litseifolius</name>
    <dbReference type="NCBI Taxonomy" id="425828"/>
    <lineage>
        <taxon>Eukaryota</taxon>
        <taxon>Viridiplantae</taxon>
        <taxon>Streptophyta</taxon>
        <taxon>Embryophyta</taxon>
        <taxon>Tracheophyta</taxon>
        <taxon>Spermatophyta</taxon>
        <taxon>Magnoliopsida</taxon>
        <taxon>eudicotyledons</taxon>
        <taxon>Gunneridae</taxon>
        <taxon>Pentapetalae</taxon>
        <taxon>rosids</taxon>
        <taxon>fabids</taxon>
        <taxon>Fagales</taxon>
        <taxon>Fagaceae</taxon>
        <taxon>Lithocarpus</taxon>
    </lineage>
</organism>
<dbReference type="AlphaFoldDB" id="A0AAW2DFZ1"/>
<dbReference type="EMBL" id="JAZDWU010000003">
    <property type="protein sequence ID" value="KAL0008498.1"/>
    <property type="molecule type" value="Genomic_DNA"/>
</dbReference>
<comment type="caution">
    <text evidence="1">The sequence shown here is derived from an EMBL/GenBank/DDBJ whole genome shotgun (WGS) entry which is preliminary data.</text>
</comment>
<evidence type="ECO:0000313" key="2">
    <source>
        <dbReference type="Proteomes" id="UP001459277"/>
    </source>
</evidence>
<proteinExistence type="predicted"/>
<keyword evidence="2" id="KW-1185">Reference proteome</keyword>
<gene>
    <name evidence="1" type="ORF">SO802_010000</name>
</gene>
<dbReference type="Proteomes" id="UP001459277">
    <property type="component" value="Unassembled WGS sequence"/>
</dbReference>
<sequence length="119" mass="13053">MWDETHTPIIDVLRVEAMARPMGPGFEAQNSFSPLSGLGSEKGLCFGRRDDSMVVSGEKGEIMSNPIAEPVSPSHLDGVELPQVGPEHLLIQWKHSEVNRSGFFHGEEENDFFGVSTSI</sequence>
<accession>A0AAW2DFZ1</accession>
<protein>
    <submittedName>
        <fullName evidence="1">Uncharacterized protein</fullName>
    </submittedName>
</protein>
<reference evidence="1 2" key="1">
    <citation type="submission" date="2024-01" db="EMBL/GenBank/DDBJ databases">
        <title>A telomere-to-telomere, gap-free genome of sweet tea (Lithocarpus litseifolius).</title>
        <authorList>
            <person name="Zhou J."/>
        </authorList>
    </citation>
    <scope>NUCLEOTIDE SEQUENCE [LARGE SCALE GENOMIC DNA]</scope>
    <source>
        <strain evidence="1">Zhou-2022a</strain>
        <tissue evidence="1">Leaf</tissue>
    </source>
</reference>
<evidence type="ECO:0000313" key="1">
    <source>
        <dbReference type="EMBL" id="KAL0008498.1"/>
    </source>
</evidence>